<keyword evidence="4 5" id="KW-0687">Ribonucleoprotein</keyword>
<dbReference type="InterPro" id="IPR037121">
    <property type="entry name" value="Ribosomal_bL25_C"/>
</dbReference>
<dbReference type="InterPro" id="IPR011035">
    <property type="entry name" value="Ribosomal_bL25/Gln-tRNA_synth"/>
</dbReference>
<dbReference type="InterPro" id="IPR001021">
    <property type="entry name" value="Ribosomal_bL25_long"/>
</dbReference>
<evidence type="ECO:0000256" key="3">
    <source>
        <dbReference type="ARBA" id="ARBA00022980"/>
    </source>
</evidence>
<keyword evidence="10" id="KW-1185">Reference proteome</keyword>
<name>A0A7Z0VN40_9GAMM</name>
<proteinExistence type="inferred from homology"/>
<comment type="function">
    <text evidence="5">This is one of the proteins that binds to the 5S RNA in the ribosome where it forms part of the central protuberance.</text>
</comment>
<evidence type="ECO:0000259" key="7">
    <source>
        <dbReference type="Pfam" id="PF01386"/>
    </source>
</evidence>
<protein>
    <recommendedName>
        <fullName evidence="5">Large ribosomal subunit protein bL25</fullName>
    </recommendedName>
    <alternativeName>
        <fullName evidence="5">General stress protein CTC</fullName>
    </alternativeName>
</protein>
<feature type="domain" description="Large ribosomal subunit protein bL25 L25" evidence="7">
    <location>
        <begin position="7"/>
        <end position="94"/>
    </location>
</feature>
<evidence type="ECO:0000256" key="2">
    <source>
        <dbReference type="ARBA" id="ARBA00022884"/>
    </source>
</evidence>
<reference evidence="9 10" key="1">
    <citation type="submission" date="2016-06" db="EMBL/GenBank/DDBJ databases">
        <title>Genome sequence of endosymbiont of Candidatus Endolucinida thiodiazotropha.</title>
        <authorList>
            <person name="Poehlein A."/>
            <person name="Koenig S."/>
            <person name="Heiden S.E."/>
            <person name="Thuermer A."/>
            <person name="Voget S."/>
            <person name="Daniel R."/>
            <person name="Markert S."/>
            <person name="Gros O."/>
            <person name="Schweder T."/>
        </authorList>
    </citation>
    <scope>NUCLEOTIDE SEQUENCE [LARGE SCALE GENOMIC DNA]</scope>
    <source>
        <strain evidence="9 10">COS</strain>
    </source>
</reference>
<dbReference type="PANTHER" id="PTHR33284">
    <property type="entry name" value="RIBOSOMAL PROTEIN L25/GLN-TRNA SYNTHETASE, ANTI-CODON-BINDING DOMAIN-CONTAINING PROTEIN"/>
    <property type="match status" value="1"/>
</dbReference>
<dbReference type="NCBIfam" id="TIGR00731">
    <property type="entry name" value="bL25_bact_ctc"/>
    <property type="match status" value="1"/>
</dbReference>
<feature type="compositionally biased region" description="Acidic residues" evidence="6">
    <location>
        <begin position="196"/>
        <end position="213"/>
    </location>
</feature>
<feature type="domain" description="Large ribosomal subunit protein bL25 beta" evidence="8">
    <location>
        <begin position="102"/>
        <end position="187"/>
    </location>
</feature>
<dbReference type="InterPro" id="IPR020930">
    <property type="entry name" value="Ribosomal_uL5_bac-type"/>
</dbReference>
<feature type="region of interest" description="Disordered" evidence="6">
    <location>
        <begin position="1"/>
        <end position="21"/>
    </location>
</feature>
<dbReference type="InterPro" id="IPR020055">
    <property type="entry name" value="Ribosomal_bL25_short"/>
</dbReference>
<dbReference type="Proteomes" id="UP000094769">
    <property type="component" value="Unassembled WGS sequence"/>
</dbReference>
<keyword evidence="1 5" id="KW-0699">rRNA-binding</keyword>
<evidence type="ECO:0000313" key="9">
    <source>
        <dbReference type="EMBL" id="ODJ88296.1"/>
    </source>
</evidence>
<dbReference type="PANTHER" id="PTHR33284:SF1">
    <property type="entry name" value="RIBOSOMAL PROTEIN L25_GLN-TRNA SYNTHETASE, ANTI-CODON-BINDING DOMAIN-CONTAINING PROTEIN"/>
    <property type="match status" value="1"/>
</dbReference>
<evidence type="ECO:0000313" key="10">
    <source>
        <dbReference type="Proteomes" id="UP000094769"/>
    </source>
</evidence>
<feature type="compositionally biased region" description="Polar residues" evidence="6">
    <location>
        <begin position="1"/>
        <end position="13"/>
    </location>
</feature>
<dbReference type="Gene3D" id="2.40.240.10">
    <property type="entry name" value="Ribosomal Protein L25, Chain P"/>
    <property type="match status" value="1"/>
</dbReference>
<dbReference type="Pfam" id="PF01386">
    <property type="entry name" value="Ribosomal_L25p"/>
    <property type="match status" value="1"/>
</dbReference>
<comment type="subunit">
    <text evidence="5">Part of the 50S ribosomal subunit; part of the 5S rRNA/L5/L18/L25 subcomplex. Contacts the 5S rRNA. Binds to the 5S rRNA independently of L5 and L18.</text>
</comment>
<evidence type="ECO:0000256" key="6">
    <source>
        <dbReference type="SAM" id="MobiDB-lite"/>
    </source>
</evidence>
<dbReference type="OrthoDB" id="9806411at2"/>
<comment type="similarity">
    <text evidence="5">Belongs to the bacterial ribosomal protein bL25 family. CTC subfamily.</text>
</comment>
<dbReference type="GO" id="GO:0006412">
    <property type="term" value="P:translation"/>
    <property type="evidence" value="ECO:0007669"/>
    <property type="project" value="UniProtKB-UniRule"/>
</dbReference>
<organism evidence="9 10">
    <name type="scientific">Candidatus Thiodiazotropha endolucinida</name>
    <dbReference type="NCBI Taxonomy" id="1655433"/>
    <lineage>
        <taxon>Bacteria</taxon>
        <taxon>Pseudomonadati</taxon>
        <taxon>Pseudomonadota</taxon>
        <taxon>Gammaproteobacteria</taxon>
        <taxon>Chromatiales</taxon>
        <taxon>Sedimenticolaceae</taxon>
        <taxon>Candidatus Thiodiazotropha</taxon>
    </lineage>
</organism>
<feature type="region of interest" description="Disordered" evidence="6">
    <location>
        <begin position="192"/>
        <end position="213"/>
    </location>
</feature>
<dbReference type="NCBIfam" id="NF004128">
    <property type="entry name" value="PRK05618.1-2"/>
    <property type="match status" value="1"/>
</dbReference>
<dbReference type="GO" id="GO:0003735">
    <property type="term" value="F:structural constituent of ribosome"/>
    <property type="evidence" value="ECO:0007669"/>
    <property type="project" value="InterPro"/>
</dbReference>
<keyword evidence="2 5" id="KW-0694">RNA-binding</keyword>
<evidence type="ECO:0000256" key="5">
    <source>
        <dbReference type="HAMAP-Rule" id="MF_01334"/>
    </source>
</evidence>
<dbReference type="GO" id="GO:0008097">
    <property type="term" value="F:5S rRNA binding"/>
    <property type="evidence" value="ECO:0007669"/>
    <property type="project" value="InterPro"/>
</dbReference>
<dbReference type="NCBIfam" id="NF004130">
    <property type="entry name" value="PRK05618.1-5"/>
    <property type="match status" value="1"/>
</dbReference>
<dbReference type="SUPFAM" id="SSF50715">
    <property type="entry name" value="Ribosomal protein L25-like"/>
    <property type="match status" value="1"/>
</dbReference>
<dbReference type="InterPro" id="IPR029751">
    <property type="entry name" value="Ribosomal_L25_dom"/>
</dbReference>
<keyword evidence="3 5" id="KW-0689">Ribosomal protein</keyword>
<gene>
    <name evidence="5 9" type="primary">rplY</name>
    <name evidence="5" type="synonym">ctc</name>
    <name evidence="9" type="ORF">CODIS_12970</name>
</gene>
<dbReference type="RefSeq" id="WP_069122396.1">
    <property type="nucleotide sequence ID" value="NZ_MARB01000006.1"/>
</dbReference>
<dbReference type="Pfam" id="PF14693">
    <property type="entry name" value="Ribosomal_TL5_C"/>
    <property type="match status" value="1"/>
</dbReference>
<evidence type="ECO:0000259" key="8">
    <source>
        <dbReference type="Pfam" id="PF14693"/>
    </source>
</evidence>
<dbReference type="HAMAP" id="MF_01334">
    <property type="entry name" value="Ribosomal_bL25_CTC"/>
    <property type="match status" value="1"/>
</dbReference>
<dbReference type="InterPro" id="IPR020057">
    <property type="entry name" value="Ribosomal_bL25_b-dom"/>
</dbReference>
<dbReference type="Gene3D" id="2.170.120.20">
    <property type="entry name" value="Ribosomal protein L25, beta domain"/>
    <property type="match status" value="1"/>
</dbReference>
<dbReference type="NCBIfam" id="NF004612">
    <property type="entry name" value="PRK05943.1"/>
    <property type="match status" value="1"/>
</dbReference>
<dbReference type="HAMAP" id="MF_01336">
    <property type="entry name" value="Ribosomal_bL25"/>
    <property type="match status" value="1"/>
</dbReference>
<dbReference type="CDD" id="cd00495">
    <property type="entry name" value="Ribosomal_L25_TL5_CTC"/>
    <property type="match status" value="1"/>
</dbReference>
<dbReference type="AlphaFoldDB" id="A0A7Z0VN40"/>
<dbReference type="GO" id="GO:0022625">
    <property type="term" value="C:cytosolic large ribosomal subunit"/>
    <property type="evidence" value="ECO:0007669"/>
    <property type="project" value="TreeGrafter"/>
</dbReference>
<evidence type="ECO:0000256" key="4">
    <source>
        <dbReference type="ARBA" id="ARBA00023274"/>
    </source>
</evidence>
<dbReference type="InterPro" id="IPR020056">
    <property type="entry name" value="Rbsml_bL25/Gln-tRNA_synth_N"/>
</dbReference>
<sequence>MSANFEINAQSRGDSGKGASRRLRRSGLVPGILYGAHKDPTMISVPHNELVHSLENEGFYANILNLKLGGKTEQVVLKDLQRHPAKPFLLHVDFQRIQADEKIRLHVPIHFINESVCPGIKAGGQASHVMSDMEISCLPKDLPEFIEVDMTNLEMGAILHASEVKLPDGVDLITHEGNEDPIVLTIHIAHATEVEPREEEGEEAGEGDEEPAE</sequence>
<evidence type="ECO:0000256" key="1">
    <source>
        <dbReference type="ARBA" id="ARBA00022730"/>
    </source>
</evidence>
<accession>A0A7Z0VN40</accession>
<dbReference type="EMBL" id="MARB01000006">
    <property type="protein sequence ID" value="ODJ88296.1"/>
    <property type="molecule type" value="Genomic_DNA"/>
</dbReference>
<comment type="caution">
    <text evidence="9">The sequence shown here is derived from an EMBL/GenBank/DDBJ whole genome shotgun (WGS) entry which is preliminary data.</text>
</comment>